<evidence type="ECO:0000313" key="2">
    <source>
        <dbReference type="EMBL" id="ETN80341.1"/>
    </source>
</evidence>
<accession>W2TGP0</accession>
<feature type="region of interest" description="Disordered" evidence="1">
    <location>
        <begin position="24"/>
        <end position="44"/>
    </location>
</feature>
<evidence type="ECO:0000256" key="1">
    <source>
        <dbReference type="SAM" id="MobiDB-lite"/>
    </source>
</evidence>
<gene>
    <name evidence="2" type="ORF">NECAME_09279</name>
</gene>
<dbReference type="AlphaFoldDB" id="W2TGP0"/>
<protein>
    <submittedName>
        <fullName evidence="2">Uncharacterized protein</fullName>
    </submittedName>
</protein>
<feature type="compositionally biased region" description="Basic and acidic residues" evidence="1">
    <location>
        <begin position="28"/>
        <end position="44"/>
    </location>
</feature>
<sequence>MQRELCRRNPNYKQMWRMKVMNGKQKKNNIENKEQRGMRSTKNEEMVVEMLYQANNRRTAAKNIVT</sequence>
<evidence type="ECO:0000313" key="3">
    <source>
        <dbReference type="Proteomes" id="UP000053676"/>
    </source>
</evidence>
<dbReference type="Proteomes" id="UP000053676">
    <property type="component" value="Unassembled WGS sequence"/>
</dbReference>
<dbReference type="EMBL" id="KI659137">
    <property type="protein sequence ID" value="ETN80341.1"/>
    <property type="molecule type" value="Genomic_DNA"/>
</dbReference>
<organism evidence="2 3">
    <name type="scientific">Necator americanus</name>
    <name type="common">Human hookworm</name>
    <dbReference type="NCBI Taxonomy" id="51031"/>
    <lineage>
        <taxon>Eukaryota</taxon>
        <taxon>Metazoa</taxon>
        <taxon>Ecdysozoa</taxon>
        <taxon>Nematoda</taxon>
        <taxon>Chromadorea</taxon>
        <taxon>Rhabditida</taxon>
        <taxon>Rhabditina</taxon>
        <taxon>Rhabditomorpha</taxon>
        <taxon>Strongyloidea</taxon>
        <taxon>Ancylostomatidae</taxon>
        <taxon>Bunostominae</taxon>
        <taxon>Necator</taxon>
    </lineage>
</organism>
<dbReference type="KEGG" id="nai:NECAME_09279"/>
<reference evidence="3" key="1">
    <citation type="journal article" date="2014" name="Nat. Genet.">
        <title>Genome of the human hookworm Necator americanus.</title>
        <authorList>
            <person name="Tang Y.T."/>
            <person name="Gao X."/>
            <person name="Rosa B.A."/>
            <person name="Abubucker S."/>
            <person name="Hallsworth-Pepin K."/>
            <person name="Martin J."/>
            <person name="Tyagi R."/>
            <person name="Heizer E."/>
            <person name="Zhang X."/>
            <person name="Bhonagiri-Palsikar V."/>
            <person name="Minx P."/>
            <person name="Warren W.C."/>
            <person name="Wang Q."/>
            <person name="Zhan B."/>
            <person name="Hotez P.J."/>
            <person name="Sternberg P.W."/>
            <person name="Dougall A."/>
            <person name="Gaze S.T."/>
            <person name="Mulvenna J."/>
            <person name="Sotillo J."/>
            <person name="Ranganathan S."/>
            <person name="Rabelo E.M."/>
            <person name="Wilson R.K."/>
            <person name="Felgner P.L."/>
            <person name="Bethony J."/>
            <person name="Hawdon J.M."/>
            <person name="Gasser R.B."/>
            <person name="Loukas A."/>
            <person name="Mitreva M."/>
        </authorList>
    </citation>
    <scope>NUCLEOTIDE SEQUENCE [LARGE SCALE GENOMIC DNA]</scope>
</reference>
<proteinExistence type="predicted"/>
<keyword evidence="3" id="KW-1185">Reference proteome</keyword>
<name>W2TGP0_NECAM</name>